<dbReference type="AlphaFoldDB" id="A0A920CSL3"/>
<dbReference type="InterPro" id="IPR000515">
    <property type="entry name" value="MetI-like"/>
</dbReference>
<feature type="transmembrane region" description="Helical" evidence="6">
    <location>
        <begin position="194"/>
        <end position="212"/>
    </location>
</feature>
<keyword evidence="9" id="KW-1185">Reference proteome</keyword>
<organism evidence="8 9">
    <name type="scientific">Paenibacillus azoreducens</name>
    <dbReference type="NCBI Taxonomy" id="116718"/>
    <lineage>
        <taxon>Bacteria</taxon>
        <taxon>Bacillati</taxon>
        <taxon>Bacillota</taxon>
        <taxon>Bacilli</taxon>
        <taxon>Bacillales</taxon>
        <taxon>Paenibacillaceae</taxon>
        <taxon>Paenibacillus</taxon>
    </lineage>
</organism>
<dbReference type="Gene3D" id="1.10.3720.10">
    <property type="entry name" value="MetI-like"/>
    <property type="match status" value="1"/>
</dbReference>
<evidence type="ECO:0000259" key="7">
    <source>
        <dbReference type="PROSITE" id="PS50928"/>
    </source>
</evidence>
<dbReference type="PANTHER" id="PTHR43496">
    <property type="entry name" value="PROTEIN LPLB"/>
    <property type="match status" value="1"/>
</dbReference>
<dbReference type="GO" id="GO:0055085">
    <property type="term" value="P:transmembrane transport"/>
    <property type="evidence" value="ECO:0007669"/>
    <property type="project" value="InterPro"/>
</dbReference>
<dbReference type="SUPFAM" id="SSF161098">
    <property type="entry name" value="MetI-like"/>
    <property type="match status" value="1"/>
</dbReference>
<keyword evidence="4 6" id="KW-1133">Transmembrane helix</keyword>
<comment type="caution">
    <text evidence="8">The sequence shown here is derived from an EMBL/GenBank/DDBJ whole genome shotgun (WGS) entry which is preliminary data.</text>
</comment>
<feature type="transmembrane region" description="Helical" evidence="6">
    <location>
        <begin position="137"/>
        <end position="157"/>
    </location>
</feature>
<evidence type="ECO:0000256" key="6">
    <source>
        <dbReference type="RuleBase" id="RU363032"/>
    </source>
</evidence>
<accession>A0A920CSL3</accession>
<dbReference type="EMBL" id="BORT01000008">
    <property type="protein sequence ID" value="GIO47548.1"/>
    <property type="molecule type" value="Genomic_DNA"/>
</dbReference>
<dbReference type="PANTHER" id="PTHR43496:SF1">
    <property type="entry name" value="POLYGALACTURONAN_RHAMNOGALACTURONAN TRANSPORT SYSTEM PERMEASE PROTEIN YTEP"/>
    <property type="match status" value="1"/>
</dbReference>
<feature type="transmembrane region" description="Helical" evidence="6">
    <location>
        <begin position="101"/>
        <end position="125"/>
    </location>
</feature>
<evidence type="ECO:0000256" key="4">
    <source>
        <dbReference type="ARBA" id="ARBA00022989"/>
    </source>
</evidence>
<feature type="transmembrane region" description="Helical" evidence="6">
    <location>
        <begin position="293"/>
        <end position="315"/>
    </location>
</feature>
<evidence type="ECO:0000313" key="8">
    <source>
        <dbReference type="EMBL" id="GIO47548.1"/>
    </source>
</evidence>
<dbReference type="GO" id="GO:0005886">
    <property type="term" value="C:plasma membrane"/>
    <property type="evidence" value="ECO:0007669"/>
    <property type="project" value="UniProtKB-SubCell"/>
</dbReference>
<dbReference type="PROSITE" id="PS50928">
    <property type="entry name" value="ABC_TM1"/>
    <property type="match status" value="1"/>
</dbReference>
<keyword evidence="3 6" id="KW-0812">Transmembrane</keyword>
<evidence type="ECO:0000256" key="5">
    <source>
        <dbReference type="ARBA" id="ARBA00023136"/>
    </source>
</evidence>
<dbReference type="InterPro" id="IPR035906">
    <property type="entry name" value="MetI-like_sf"/>
</dbReference>
<name>A0A920CSL3_9BACL</name>
<evidence type="ECO:0000256" key="3">
    <source>
        <dbReference type="ARBA" id="ARBA00022692"/>
    </source>
</evidence>
<reference evidence="8 9" key="1">
    <citation type="submission" date="2021-03" db="EMBL/GenBank/DDBJ databases">
        <title>Antimicrobial resistance genes in bacteria isolated from Japanese honey, and their potential for conferring macrolide and lincosamide resistance in the American foulbrood pathogen Paenibacillus larvae.</title>
        <authorList>
            <person name="Okamoto M."/>
            <person name="Kumagai M."/>
            <person name="Kanamori H."/>
            <person name="Takamatsu D."/>
        </authorList>
    </citation>
    <scope>NUCLEOTIDE SEQUENCE [LARGE SCALE GENOMIC DNA]</scope>
    <source>
        <strain evidence="8 9">J34TS1</strain>
    </source>
</reference>
<gene>
    <name evidence="8" type="ORF">J34TS1_23130</name>
</gene>
<dbReference type="Pfam" id="PF00528">
    <property type="entry name" value="BPD_transp_1"/>
    <property type="match status" value="1"/>
</dbReference>
<dbReference type="Proteomes" id="UP000682811">
    <property type="component" value="Unassembled WGS sequence"/>
</dbReference>
<keyword evidence="2 6" id="KW-0813">Transport</keyword>
<evidence type="ECO:0000256" key="2">
    <source>
        <dbReference type="ARBA" id="ARBA00022448"/>
    </source>
</evidence>
<evidence type="ECO:0000313" key="9">
    <source>
        <dbReference type="Proteomes" id="UP000682811"/>
    </source>
</evidence>
<comment type="similarity">
    <text evidence="6">Belongs to the binding-protein-dependent transport system permease family.</text>
</comment>
<dbReference type="CDD" id="cd06261">
    <property type="entry name" value="TM_PBP2"/>
    <property type="match status" value="1"/>
</dbReference>
<feature type="domain" description="ABC transmembrane type-1" evidence="7">
    <location>
        <begin position="97"/>
        <end position="312"/>
    </location>
</feature>
<sequence>MPNPNTEKILTVNKTTLSSRISASLMGTLKHIKRDRQLLLLFLPCLVFYIIFRYGPLYGLIIAFKDYNVFEGIMGSKWVGLKHFIKFFSSNDFVLLFKNTLALGFFTLIFGFPVPILLAISLNELRVKWLKKSIQTLTYLPAFLSVVIICSMVIDFLSPSTGLINKLIAALGFEKIYFLIMPEWFRTIYVSSDIWATMGYEAIIYLAAIAGINPTLYEAARVDGCSRLKSLWHITIPSLMPTILVMFILKTGSMIRIGYEKVLLLYTPTTYEVADVFSTYVYRKGLIESNYSYAAAVGMFEALVAMTMLLTANFISRKAGGKGLW</sequence>
<keyword evidence="5 6" id="KW-0472">Membrane</keyword>
<protein>
    <submittedName>
        <fullName evidence="8">Sugar ABC transporter permease</fullName>
    </submittedName>
</protein>
<feature type="transmembrane region" description="Helical" evidence="6">
    <location>
        <begin position="232"/>
        <end position="250"/>
    </location>
</feature>
<feature type="transmembrane region" description="Helical" evidence="6">
    <location>
        <begin position="38"/>
        <end position="64"/>
    </location>
</feature>
<proteinExistence type="inferred from homology"/>
<evidence type="ECO:0000256" key="1">
    <source>
        <dbReference type="ARBA" id="ARBA00004141"/>
    </source>
</evidence>
<comment type="subcellular location">
    <subcellularLocation>
        <location evidence="6">Cell membrane</location>
        <topology evidence="6">Multi-pass membrane protein</topology>
    </subcellularLocation>
    <subcellularLocation>
        <location evidence="1">Membrane</location>
        <topology evidence="1">Multi-pass membrane protein</topology>
    </subcellularLocation>
</comment>